<protein>
    <recommendedName>
        <fullName evidence="3">Tetratricopeptide repeat protein</fullName>
    </recommendedName>
</protein>
<dbReference type="KEGG" id="vab:WPS_03260"/>
<organism evidence="1 2">
    <name type="scientific">Vulcanimicrobium alpinum</name>
    <dbReference type="NCBI Taxonomy" id="3016050"/>
    <lineage>
        <taxon>Bacteria</taxon>
        <taxon>Bacillati</taxon>
        <taxon>Vulcanimicrobiota</taxon>
        <taxon>Vulcanimicrobiia</taxon>
        <taxon>Vulcanimicrobiales</taxon>
        <taxon>Vulcanimicrobiaceae</taxon>
        <taxon>Vulcanimicrobium</taxon>
    </lineage>
</organism>
<dbReference type="AlphaFoldDB" id="A0AAN1XTT8"/>
<dbReference type="Proteomes" id="UP001317532">
    <property type="component" value="Chromosome"/>
</dbReference>
<proteinExistence type="predicted"/>
<reference evidence="1 2" key="1">
    <citation type="journal article" date="2022" name="ISME Commun">
        <title>Vulcanimicrobium alpinus gen. nov. sp. nov., the first cultivated representative of the candidate phylum 'Eremiobacterota', is a metabolically versatile aerobic anoxygenic phototroph.</title>
        <authorList>
            <person name="Yabe S."/>
            <person name="Muto K."/>
            <person name="Abe K."/>
            <person name="Yokota A."/>
            <person name="Staudigel H."/>
            <person name="Tebo B.M."/>
        </authorList>
    </citation>
    <scope>NUCLEOTIDE SEQUENCE [LARGE SCALE GENOMIC DNA]</scope>
    <source>
        <strain evidence="1 2">WC8-2</strain>
    </source>
</reference>
<dbReference type="EMBL" id="AP025523">
    <property type="protein sequence ID" value="BDE05050.1"/>
    <property type="molecule type" value="Genomic_DNA"/>
</dbReference>
<keyword evidence="2" id="KW-1185">Reference proteome</keyword>
<dbReference type="InterPro" id="IPR011990">
    <property type="entry name" value="TPR-like_helical_dom_sf"/>
</dbReference>
<evidence type="ECO:0000313" key="1">
    <source>
        <dbReference type="EMBL" id="BDE05050.1"/>
    </source>
</evidence>
<accession>A0AAN1XTT8</accession>
<evidence type="ECO:0000313" key="2">
    <source>
        <dbReference type="Proteomes" id="UP001317532"/>
    </source>
</evidence>
<name>A0AAN1XTT8_UNVUL</name>
<gene>
    <name evidence="1" type="ORF">WPS_03260</name>
</gene>
<dbReference type="SUPFAM" id="SSF48452">
    <property type="entry name" value="TPR-like"/>
    <property type="match status" value="1"/>
</dbReference>
<sequence length="192" mass="20802">MLGIVRLYRGDAAGAQAALRRATELDPLSPMNLVCYGKSLYYGRRYGEARAALRQLNDLDAANLGAGEVLALTDLELGLADEARAAMRSMASSHHEGEKREYIAMMSALVDTRTGRAPRVLPDLRPRANAHVDTSTASALCLALGRRDAAIAWLEIGMRDRARSERGLIALDPRLASLRGDQRFKALVAGIS</sequence>
<evidence type="ECO:0008006" key="3">
    <source>
        <dbReference type="Google" id="ProtNLM"/>
    </source>
</evidence>
<dbReference type="Gene3D" id="1.25.40.10">
    <property type="entry name" value="Tetratricopeptide repeat domain"/>
    <property type="match status" value="1"/>
</dbReference>